<dbReference type="Gene3D" id="2.60.120.260">
    <property type="entry name" value="Galactose-binding domain-like"/>
    <property type="match status" value="1"/>
</dbReference>
<gene>
    <name evidence="7" type="ORF">D8771_11130</name>
</gene>
<dbReference type="Pfam" id="PF01915">
    <property type="entry name" value="Glyco_hydro_3_C"/>
    <property type="match status" value="1"/>
</dbReference>
<dbReference type="InterPro" id="IPR050288">
    <property type="entry name" value="Cellulose_deg_GH3"/>
</dbReference>
<keyword evidence="2 4" id="KW-0378">Hydrolase</keyword>
<dbReference type="InterPro" id="IPR019800">
    <property type="entry name" value="Glyco_hydro_3_AS"/>
</dbReference>
<accession>A0A8H1QU46</accession>
<dbReference type="SUPFAM" id="SSF51445">
    <property type="entry name" value="(Trans)glycosidases"/>
    <property type="match status" value="1"/>
</dbReference>
<dbReference type="PROSITE" id="PS51820">
    <property type="entry name" value="PA14"/>
    <property type="match status" value="1"/>
</dbReference>
<dbReference type="InterPro" id="IPR036962">
    <property type="entry name" value="Glyco_hydro_3_N_sf"/>
</dbReference>
<dbReference type="PANTHER" id="PTHR42715:SF10">
    <property type="entry name" value="BETA-GLUCOSIDASE"/>
    <property type="match status" value="1"/>
</dbReference>
<dbReference type="PANTHER" id="PTHR42715">
    <property type="entry name" value="BETA-GLUCOSIDASE"/>
    <property type="match status" value="1"/>
</dbReference>
<evidence type="ECO:0000259" key="6">
    <source>
        <dbReference type="PROSITE" id="PS51820"/>
    </source>
</evidence>
<evidence type="ECO:0000256" key="2">
    <source>
        <dbReference type="ARBA" id="ARBA00022801"/>
    </source>
</evidence>
<dbReference type="InterPro" id="IPR001764">
    <property type="entry name" value="Glyco_hydro_3_N"/>
</dbReference>
<dbReference type="Proteomes" id="UP000298111">
    <property type="component" value="Unassembled WGS sequence"/>
</dbReference>
<dbReference type="SUPFAM" id="SSF52279">
    <property type="entry name" value="Beta-D-glucan exohydrolase, C-terminal domain"/>
    <property type="match status" value="1"/>
</dbReference>
<organism evidence="7 8">
    <name type="scientific">Streptomyces albus</name>
    <dbReference type="NCBI Taxonomy" id="1888"/>
    <lineage>
        <taxon>Bacteria</taxon>
        <taxon>Bacillati</taxon>
        <taxon>Actinomycetota</taxon>
        <taxon>Actinomycetes</taxon>
        <taxon>Kitasatosporales</taxon>
        <taxon>Streptomycetaceae</taxon>
        <taxon>Streptomyces</taxon>
    </lineage>
</organism>
<dbReference type="InterPro" id="IPR017853">
    <property type="entry name" value="GH"/>
</dbReference>
<feature type="region of interest" description="Disordered" evidence="5">
    <location>
        <begin position="1"/>
        <end position="51"/>
    </location>
</feature>
<feature type="region of interest" description="Disordered" evidence="5">
    <location>
        <begin position="383"/>
        <end position="402"/>
    </location>
</feature>
<reference evidence="7 8" key="1">
    <citation type="submission" date="2018-10" db="EMBL/GenBank/DDBJ databases">
        <title>Isolation of pseudouridimycin from Streptomyces albus DSM 40763.</title>
        <authorList>
            <person name="Rosenqvist P."/>
            <person name="Metsae-Ketelae M."/>
            <person name="Virta P."/>
        </authorList>
    </citation>
    <scope>NUCLEOTIDE SEQUENCE [LARGE SCALE GENOMIC DNA]</scope>
    <source>
        <strain evidence="7 8">DSM 40763</strain>
    </source>
</reference>
<keyword evidence="4" id="KW-0326">Glycosidase</keyword>
<evidence type="ECO:0000256" key="4">
    <source>
        <dbReference type="RuleBase" id="RU361161"/>
    </source>
</evidence>
<comment type="similarity">
    <text evidence="1 4">Belongs to the glycosyl hydrolase 3 family.</text>
</comment>
<dbReference type="PROSITE" id="PS00775">
    <property type="entry name" value="GLYCOSYL_HYDROL_F3"/>
    <property type="match status" value="1"/>
</dbReference>
<dbReference type="InterPro" id="IPR026891">
    <property type="entry name" value="Fn3-like"/>
</dbReference>
<dbReference type="InterPro" id="IPR037524">
    <property type="entry name" value="PA14/GLEYA"/>
</dbReference>
<dbReference type="InterPro" id="IPR036881">
    <property type="entry name" value="Glyco_hydro_3_C_sf"/>
</dbReference>
<dbReference type="GO" id="GO:0005975">
    <property type="term" value="P:carbohydrate metabolic process"/>
    <property type="evidence" value="ECO:0007669"/>
    <property type="project" value="InterPro"/>
</dbReference>
<evidence type="ECO:0000256" key="1">
    <source>
        <dbReference type="ARBA" id="ARBA00005336"/>
    </source>
</evidence>
<sequence>MSDMSGVSGMNPASPTGGAGDRSGTEADSAGRADDPRRTDDTGRAEEDGCADDAGRAARIAAVEAALAELNLPGTADLLGGTDMWSVGPAGRCGRLVFSDGPAGVRGEDWTPEDPSLALPSPTAIGATWDIAAAHRAGLLLAQEARRKGAHVVLAPTVNLHRTPYGGRHFEAYSEDPELTGVLGAALVAGLQEGGVGATPKHYVANDAETDRYTVDVRVDGRTLRELYLAPFERIVRTARPWALMAAYNSVNGVTMSEHDVLNNDVLRTEWGFDGVLVSDWTGARSTVGCARGGLDLAMPGPHTVYGEHLVAAVREGKVAPETVETFARRVLLLAARVGVLEGAPRAVPASGLPTPLDGRAAVRDLAARSFVLLRNENDALPLEPAREAPAQTPPPSGPAARPVRRIAVSGLHASALRFGGGGSAQVFPERVDAPLDALRDALPADAELSYEPGPDPRSRLAAATPADGFRLEAVLHGLDDAELVRTHQRDGSVRWMGSLPGGASFADLGRVELVGTFTPVRGGTHRLAVRGVGHFRLEAGGRVLYDAELQPDSEDPAAAFLNPPQRVFLLDAEEGAEMPVRLLHSVSSPGVGGLFGLVSFELGYGAPAVPDDELIERAGRAAAEADAAVVFVGTTDESESEGVDRETLALPGRQDDLVVRVARANPRTVVVVNAGAPVLMPWRQDVAAVLLCWFPGEAGGAALADVLLGTAEPGGRLPTTWPGAEDDLPVRQVVPDSDGQLPYTEGPLIGYRAWCRHTDAPPAYWFGHGLGYTTWLYETLHVTVCEPGTRRDGDPYAPVAEVTVRVRNSGSRHGREVVQLYLGPEGPDRRLAAFAVVEAAAGSSAQARLTVPLRAVQSWDDTMLTWRTHPGPHLFAAGRSAADIRLTAELSLPVEG</sequence>
<proteinExistence type="inferred from homology"/>
<evidence type="ECO:0000256" key="3">
    <source>
        <dbReference type="ARBA" id="ARBA00023277"/>
    </source>
</evidence>
<dbReference type="PRINTS" id="PR00133">
    <property type="entry name" value="GLHYDRLASE3"/>
</dbReference>
<dbReference type="Pfam" id="PF14310">
    <property type="entry name" value="Fn3-like"/>
    <property type="match status" value="1"/>
</dbReference>
<dbReference type="SMART" id="SM01217">
    <property type="entry name" value="Fn3_like"/>
    <property type="match status" value="1"/>
</dbReference>
<evidence type="ECO:0000313" key="7">
    <source>
        <dbReference type="EMBL" id="TGG85733.1"/>
    </source>
</evidence>
<dbReference type="Gene3D" id="2.60.40.10">
    <property type="entry name" value="Immunoglobulins"/>
    <property type="match status" value="1"/>
</dbReference>
<dbReference type="EMBL" id="RCIY01000044">
    <property type="protein sequence ID" value="TGG85733.1"/>
    <property type="molecule type" value="Genomic_DNA"/>
</dbReference>
<name>A0A8H1QU46_9ACTN</name>
<keyword evidence="3" id="KW-0119">Carbohydrate metabolism</keyword>
<dbReference type="GO" id="GO:0004553">
    <property type="term" value="F:hydrolase activity, hydrolyzing O-glycosyl compounds"/>
    <property type="evidence" value="ECO:0007669"/>
    <property type="project" value="InterPro"/>
</dbReference>
<dbReference type="Gene3D" id="3.40.50.1700">
    <property type="entry name" value="Glycoside hydrolase family 3 C-terminal domain"/>
    <property type="match status" value="1"/>
</dbReference>
<dbReference type="AlphaFoldDB" id="A0A8H1QU46"/>
<comment type="caution">
    <text evidence="7">The sequence shown here is derived from an EMBL/GenBank/DDBJ whole genome shotgun (WGS) entry which is preliminary data.</text>
</comment>
<dbReference type="InterPro" id="IPR002772">
    <property type="entry name" value="Glyco_hydro_3_C"/>
</dbReference>
<dbReference type="Pfam" id="PF00933">
    <property type="entry name" value="Glyco_hydro_3"/>
    <property type="match status" value="1"/>
</dbReference>
<dbReference type="InterPro" id="IPR013783">
    <property type="entry name" value="Ig-like_fold"/>
</dbReference>
<protein>
    <submittedName>
        <fullName evidence="7">Glycosyl hydrolase</fullName>
    </submittedName>
</protein>
<evidence type="ECO:0000256" key="5">
    <source>
        <dbReference type="SAM" id="MobiDB-lite"/>
    </source>
</evidence>
<dbReference type="Gene3D" id="3.20.20.300">
    <property type="entry name" value="Glycoside hydrolase, family 3, N-terminal domain"/>
    <property type="match status" value="1"/>
</dbReference>
<feature type="domain" description="PA14" evidence="6">
    <location>
        <begin position="465"/>
        <end position="620"/>
    </location>
</feature>
<evidence type="ECO:0000313" key="8">
    <source>
        <dbReference type="Proteomes" id="UP000298111"/>
    </source>
</evidence>
<feature type="compositionally biased region" description="Basic and acidic residues" evidence="5">
    <location>
        <begin position="23"/>
        <end position="47"/>
    </location>
</feature>